<dbReference type="RefSeq" id="WP_045952519.1">
    <property type="nucleotide sequence ID" value="NZ_JZWV01001593.1"/>
</dbReference>
<evidence type="ECO:0000256" key="3">
    <source>
        <dbReference type="ARBA" id="ARBA00022679"/>
    </source>
</evidence>
<keyword evidence="2" id="KW-0597">Phosphoprotein</keyword>
<feature type="non-terminal residue" evidence="6">
    <location>
        <position position="1"/>
    </location>
</feature>
<dbReference type="GO" id="GO:0031177">
    <property type="term" value="F:phosphopantetheine binding"/>
    <property type="evidence" value="ECO:0007669"/>
    <property type="project" value="InterPro"/>
</dbReference>
<evidence type="ECO:0000313" key="7">
    <source>
        <dbReference type="Proteomes" id="UP000033551"/>
    </source>
</evidence>
<feature type="domain" description="Carrier" evidence="5">
    <location>
        <begin position="1"/>
        <end position="55"/>
    </location>
</feature>
<gene>
    <name evidence="6" type="ORF">VR44_39480</name>
</gene>
<evidence type="ECO:0000256" key="4">
    <source>
        <dbReference type="ARBA" id="ARBA00023268"/>
    </source>
</evidence>
<dbReference type="GO" id="GO:0017000">
    <property type="term" value="P:antibiotic biosynthetic process"/>
    <property type="evidence" value="ECO:0007669"/>
    <property type="project" value="UniProtKB-ARBA"/>
</dbReference>
<dbReference type="SMART" id="SM01294">
    <property type="entry name" value="PKS_PP_betabranch"/>
    <property type="match status" value="1"/>
</dbReference>
<dbReference type="PROSITE" id="PS00012">
    <property type="entry name" value="PHOSPHOPANTETHEINE"/>
    <property type="match status" value="1"/>
</dbReference>
<dbReference type="PANTHER" id="PTHR43775:SF51">
    <property type="entry name" value="INACTIVE PHENOLPHTHIOCEROL SYNTHESIS POLYKETIDE SYNTHASE TYPE I PKS1-RELATED"/>
    <property type="match status" value="1"/>
</dbReference>
<dbReference type="EMBL" id="JZWV01001593">
    <property type="protein sequence ID" value="KJY18710.1"/>
    <property type="molecule type" value="Genomic_DNA"/>
</dbReference>
<dbReference type="Gene3D" id="1.10.1200.10">
    <property type="entry name" value="ACP-like"/>
    <property type="match status" value="1"/>
</dbReference>
<dbReference type="InterPro" id="IPR036736">
    <property type="entry name" value="ACP-like_sf"/>
</dbReference>
<dbReference type="InterPro" id="IPR050091">
    <property type="entry name" value="PKS_NRPS_Biosynth_Enz"/>
</dbReference>
<keyword evidence="3" id="KW-0808">Transferase</keyword>
<dbReference type="GO" id="GO:0004312">
    <property type="term" value="F:fatty acid synthase activity"/>
    <property type="evidence" value="ECO:0007669"/>
    <property type="project" value="TreeGrafter"/>
</dbReference>
<evidence type="ECO:0000256" key="1">
    <source>
        <dbReference type="ARBA" id="ARBA00022450"/>
    </source>
</evidence>
<sequence>AVRPGQALRDLGFDSLTAVELRNRLGKDTGLRLPPTLVFDYPTPAELAAYLGAEAAPAGRDVTGLLAELDRIEAELQNTATADADLRESVTGHLRRLLDRWAAPAGQAAETEVSGVADGLHTATDDEMFDFIGKEFGIS</sequence>
<evidence type="ECO:0000313" key="6">
    <source>
        <dbReference type="EMBL" id="KJY18710.1"/>
    </source>
</evidence>
<dbReference type="AlphaFoldDB" id="A0A0F4I9H8"/>
<reference evidence="6 7" key="1">
    <citation type="submission" date="2015-02" db="EMBL/GenBank/DDBJ databases">
        <authorList>
            <person name="Ju K.-S."/>
            <person name="Doroghazi J.R."/>
            <person name="Metcalf W."/>
        </authorList>
    </citation>
    <scope>NUCLEOTIDE SEQUENCE [LARGE SCALE GENOMIC DNA]</scope>
    <source>
        <strain evidence="6 7">NRRL ISP-5550</strain>
    </source>
</reference>
<dbReference type="Proteomes" id="UP000033551">
    <property type="component" value="Unassembled WGS sequence"/>
</dbReference>
<dbReference type="PANTHER" id="PTHR43775">
    <property type="entry name" value="FATTY ACID SYNTHASE"/>
    <property type="match status" value="1"/>
</dbReference>
<evidence type="ECO:0000256" key="2">
    <source>
        <dbReference type="ARBA" id="ARBA00022553"/>
    </source>
</evidence>
<proteinExistence type="predicted"/>
<dbReference type="InterPro" id="IPR006162">
    <property type="entry name" value="Ppantetheine_attach_site"/>
</dbReference>
<dbReference type="InterPro" id="IPR009081">
    <property type="entry name" value="PP-bd_ACP"/>
</dbReference>
<name>A0A0F4I9H8_9ACTN</name>
<evidence type="ECO:0000259" key="5">
    <source>
        <dbReference type="PROSITE" id="PS50075"/>
    </source>
</evidence>
<protein>
    <recommendedName>
        <fullName evidence="5">Carrier domain-containing protein</fullName>
    </recommendedName>
</protein>
<keyword evidence="7" id="KW-1185">Reference proteome</keyword>
<dbReference type="PATRIC" id="fig|68223.7.peg.5985"/>
<dbReference type="SUPFAM" id="SSF47336">
    <property type="entry name" value="ACP-like"/>
    <property type="match status" value="1"/>
</dbReference>
<comment type="caution">
    <text evidence="6">The sequence shown here is derived from an EMBL/GenBank/DDBJ whole genome shotgun (WGS) entry which is preliminary data.</text>
</comment>
<keyword evidence="4" id="KW-0511">Multifunctional enzyme</keyword>
<keyword evidence="1" id="KW-0596">Phosphopantetheine</keyword>
<organism evidence="6 7">
    <name type="scientific">Streptomyces katrae</name>
    <dbReference type="NCBI Taxonomy" id="68223"/>
    <lineage>
        <taxon>Bacteria</taxon>
        <taxon>Bacillati</taxon>
        <taxon>Actinomycetota</taxon>
        <taxon>Actinomycetes</taxon>
        <taxon>Kitasatosporales</taxon>
        <taxon>Streptomycetaceae</taxon>
        <taxon>Streptomyces</taxon>
    </lineage>
</organism>
<accession>A0A0F4I9H8</accession>
<dbReference type="GO" id="GO:0006633">
    <property type="term" value="P:fatty acid biosynthetic process"/>
    <property type="evidence" value="ECO:0007669"/>
    <property type="project" value="TreeGrafter"/>
</dbReference>
<dbReference type="Pfam" id="PF00550">
    <property type="entry name" value="PP-binding"/>
    <property type="match status" value="1"/>
</dbReference>
<dbReference type="PROSITE" id="PS50075">
    <property type="entry name" value="CARRIER"/>
    <property type="match status" value="1"/>
</dbReference>
<dbReference type="InterPro" id="IPR020806">
    <property type="entry name" value="PKS_PP-bd"/>
</dbReference>
<dbReference type="SMART" id="SM00823">
    <property type="entry name" value="PKS_PP"/>
    <property type="match status" value="1"/>
</dbReference>